<dbReference type="OrthoDB" id="9989112at2759"/>
<dbReference type="AlphaFoldDB" id="A0A0F4G9M7"/>
<dbReference type="STRING" id="1047168.A0A0F4G9M7"/>
<name>A0A0F4G9M7_9PEZI</name>
<protein>
    <submittedName>
        <fullName evidence="1">Uncharacterized protein</fullName>
    </submittedName>
</protein>
<sequence>MIAEPTPAPAPASIQLHARQPALIRTVRRAASLSVEEGFVRRDSVSGDSITLLTSAGEIGEEQHTLYEVTPARTGQFRAFRSFAATGRPDLARCNWRAQEDAEVDWDKNRGLEIEDRGVHCRQVPDSLDIPFLEPSAKNANNVKQAFLTMARQTKERIGNTTVDNKPTVQVGQGSNVHLGSAGGCCQKRELQQLLVCCSPKPRRGQ</sequence>
<organism evidence="1 2">
    <name type="scientific">Zymoseptoria brevis</name>
    <dbReference type="NCBI Taxonomy" id="1047168"/>
    <lineage>
        <taxon>Eukaryota</taxon>
        <taxon>Fungi</taxon>
        <taxon>Dikarya</taxon>
        <taxon>Ascomycota</taxon>
        <taxon>Pezizomycotina</taxon>
        <taxon>Dothideomycetes</taxon>
        <taxon>Dothideomycetidae</taxon>
        <taxon>Mycosphaerellales</taxon>
        <taxon>Mycosphaerellaceae</taxon>
        <taxon>Zymoseptoria</taxon>
    </lineage>
</organism>
<proteinExistence type="predicted"/>
<comment type="caution">
    <text evidence="1">The sequence shown here is derived from an EMBL/GenBank/DDBJ whole genome shotgun (WGS) entry which is preliminary data.</text>
</comment>
<evidence type="ECO:0000313" key="1">
    <source>
        <dbReference type="EMBL" id="KJX93722.1"/>
    </source>
</evidence>
<gene>
    <name evidence="1" type="ORF">TI39_contig4267g00002</name>
</gene>
<dbReference type="EMBL" id="LAFY01004226">
    <property type="protein sequence ID" value="KJX93722.1"/>
    <property type="molecule type" value="Genomic_DNA"/>
</dbReference>
<accession>A0A0F4G9M7</accession>
<keyword evidence="2" id="KW-1185">Reference proteome</keyword>
<evidence type="ECO:0000313" key="2">
    <source>
        <dbReference type="Proteomes" id="UP000033647"/>
    </source>
</evidence>
<dbReference type="Proteomes" id="UP000033647">
    <property type="component" value="Unassembled WGS sequence"/>
</dbReference>
<reference evidence="1 2" key="1">
    <citation type="submission" date="2015-03" db="EMBL/GenBank/DDBJ databases">
        <title>RNA-seq based gene annotation and comparative genomics of four Zymoseptoria species reveal species-specific pathogenicity related genes and transposable element activity.</title>
        <authorList>
            <person name="Grandaubert J."/>
            <person name="Bhattacharyya A."/>
            <person name="Stukenbrock E.H."/>
        </authorList>
    </citation>
    <scope>NUCLEOTIDE SEQUENCE [LARGE SCALE GENOMIC DNA]</scope>
    <source>
        <strain evidence="1 2">Zb18110</strain>
    </source>
</reference>